<evidence type="ECO:0000256" key="8">
    <source>
        <dbReference type="SAM" id="Phobius"/>
    </source>
</evidence>
<reference evidence="12" key="1">
    <citation type="submission" date="2021-01" db="EMBL/GenBank/DDBJ databases">
        <authorList>
            <person name="Corre E."/>
            <person name="Pelletier E."/>
            <person name="Niang G."/>
            <person name="Scheremetjew M."/>
            <person name="Finn R."/>
            <person name="Kale V."/>
            <person name="Holt S."/>
            <person name="Cochrane G."/>
            <person name="Meng A."/>
            <person name="Brown T."/>
            <person name="Cohen L."/>
        </authorList>
    </citation>
    <scope>NUCLEOTIDE SEQUENCE</scope>
    <source>
        <strain evidence="12">CCMP3105</strain>
    </source>
</reference>
<dbReference type="PANTHER" id="PTHR13018:SF5">
    <property type="entry name" value="RE44586P"/>
    <property type="match status" value="1"/>
</dbReference>
<evidence type="ECO:0000259" key="9">
    <source>
        <dbReference type="Pfam" id="PF02714"/>
    </source>
</evidence>
<feature type="coiled-coil region" evidence="7">
    <location>
        <begin position="422"/>
        <end position="449"/>
    </location>
</feature>
<organism evidence="12">
    <name type="scientific">Alexandrium monilatum</name>
    <dbReference type="NCBI Taxonomy" id="311494"/>
    <lineage>
        <taxon>Eukaryota</taxon>
        <taxon>Sar</taxon>
        <taxon>Alveolata</taxon>
        <taxon>Dinophyceae</taxon>
        <taxon>Gonyaulacales</taxon>
        <taxon>Pyrocystaceae</taxon>
        <taxon>Alexandrium</taxon>
    </lineage>
</organism>
<evidence type="ECO:0000313" key="12">
    <source>
        <dbReference type="EMBL" id="CAE4563980.1"/>
    </source>
</evidence>
<feature type="transmembrane region" description="Helical" evidence="8">
    <location>
        <begin position="715"/>
        <end position="738"/>
    </location>
</feature>
<keyword evidence="7" id="KW-0175">Coiled coil</keyword>
<keyword evidence="3" id="KW-0813">Transport</keyword>
<dbReference type="Pfam" id="PF14703">
    <property type="entry name" value="PHM7_cyt"/>
    <property type="match status" value="1"/>
</dbReference>
<dbReference type="GO" id="GO:0005227">
    <property type="term" value="F:calcium-activated cation channel activity"/>
    <property type="evidence" value="ECO:0007669"/>
    <property type="project" value="InterPro"/>
</dbReference>
<feature type="transmembrane region" description="Helical" evidence="8">
    <location>
        <begin position="607"/>
        <end position="632"/>
    </location>
</feature>
<keyword evidence="5 8" id="KW-1133">Transmembrane helix</keyword>
<dbReference type="PANTHER" id="PTHR13018">
    <property type="entry name" value="PROBABLE MEMBRANE PROTEIN DUF221-RELATED"/>
    <property type="match status" value="1"/>
</dbReference>
<sequence length="866" mass="95406">MIGPQAPVRLCQGFPLRCHQLVLCILVVPGRSVKFPWQGTGLIQGIRTVANQRAANQTEAEDQTAANLIAASPNAGNRTTPTNNSNASAVKGTAAESGADVIGFAVDKLRHPLDAVLQEGTTASLMRIRRNSPEDMDSLLSAVVSSTLVVLACSVMLWLLLRFLPTVYGQRSRSQRQTGSEDIPALGDGLVAWASAAAKVPAAQAMQLAGLDALMLGEFHDLCRELFGIISLAGILVIGPLHFLASRMGTADYLASLDVGAVLGFRDHIEELRHTLEGYKLEQLIMMPCWIHAFAVWFVVLVTLRLIFRAQRLFLEHRFRWLQLIPPPRATSLMVEGIPRELCCDEQLKEYYDHLFSAQAIDRTYVVRHTRQLKRLAGEVKKLERELAVARSKSEVDGGSSQPSMLLMMAHWLFLPHVSDTHEALEQKLDLARLAADEERQRVEEAMRQLDPDVCSRSGFVTFTTRRWCRLASREQLRADASLLKMSMPPEPGDVLYEDLARDPKQSEGLQWIAVLLKFAVACLWMPLVVTITAMADLSTLRRNLRFVDAVCQRFPALEATLQGFLATLMLQLLMGKLPDVLMLIITNLQTPKSRAWAQLELQKTYFIFQIVFVLLVTAINQTVLASLQILLQDPHKVFTLLADNLPSSSHFYLNYMAVGCTRLAVETLRSGPLMGYIGFRLLGREPEAAREQAEEEEVNKVSNGHGVRMSRASFMATVALVFCTCTPLIAPLAWAYFAFGGCTYPYLVVYCENRRPDLGGSFWFSGLECLFWGLGLFVLLSVGILSRTGEPMAAAAAGAALVALFVGWSRLQALRGDVLPFETVVDVENAEGAEKLQKLASAGPPAAIYRQPECSAGPATMPGGG</sequence>
<evidence type="ECO:0000256" key="5">
    <source>
        <dbReference type="ARBA" id="ARBA00022989"/>
    </source>
</evidence>
<evidence type="ECO:0008006" key="13">
    <source>
        <dbReference type="Google" id="ProtNLM"/>
    </source>
</evidence>
<evidence type="ECO:0000256" key="1">
    <source>
        <dbReference type="ARBA" id="ARBA00004141"/>
    </source>
</evidence>
<proteinExistence type="inferred from homology"/>
<dbReference type="AlphaFoldDB" id="A0A7S4PVD5"/>
<keyword evidence="4 8" id="KW-0812">Transmembrane</keyword>
<feature type="transmembrane region" description="Helical" evidence="8">
    <location>
        <begin position="763"/>
        <end position="786"/>
    </location>
</feature>
<name>A0A7S4PVD5_9DINO</name>
<feature type="domain" description="CSC1/OSCA1-like N-terminal transmembrane" evidence="10">
    <location>
        <begin position="139"/>
        <end position="309"/>
    </location>
</feature>
<comment type="similarity">
    <text evidence="2">Belongs to the CSC1 (TC 1.A.17) family.</text>
</comment>
<evidence type="ECO:0000256" key="4">
    <source>
        <dbReference type="ARBA" id="ARBA00022692"/>
    </source>
</evidence>
<comment type="subcellular location">
    <subcellularLocation>
        <location evidence="1">Membrane</location>
        <topology evidence="1">Multi-pass membrane protein</topology>
    </subcellularLocation>
</comment>
<feature type="domain" description="CSC1/OSCA1-like 7TM region" evidence="9">
    <location>
        <begin position="512"/>
        <end position="785"/>
    </location>
</feature>
<feature type="transmembrane region" description="Helical" evidence="8">
    <location>
        <begin position="793"/>
        <end position="812"/>
    </location>
</feature>
<evidence type="ECO:0000256" key="6">
    <source>
        <dbReference type="ARBA" id="ARBA00023136"/>
    </source>
</evidence>
<gene>
    <name evidence="12" type="ORF">AMON00008_LOCUS3599</name>
</gene>
<protein>
    <recommendedName>
        <fullName evidence="13">CSC1/OSCA1-like 7TM region domain-containing protein</fullName>
    </recommendedName>
</protein>
<feature type="transmembrane region" description="Helical" evidence="8">
    <location>
        <begin position="285"/>
        <end position="308"/>
    </location>
</feature>
<evidence type="ECO:0000256" key="7">
    <source>
        <dbReference type="SAM" id="Coils"/>
    </source>
</evidence>
<keyword evidence="6 8" id="KW-0472">Membrane</keyword>
<feature type="coiled-coil region" evidence="7">
    <location>
        <begin position="366"/>
        <end position="393"/>
    </location>
</feature>
<dbReference type="InterPro" id="IPR045122">
    <property type="entry name" value="Csc1-like"/>
</dbReference>
<dbReference type="EMBL" id="HBNR01005400">
    <property type="protein sequence ID" value="CAE4563980.1"/>
    <property type="molecule type" value="Transcribed_RNA"/>
</dbReference>
<feature type="transmembrane region" description="Helical" evidence="8">
    <location>
        <begin position="139"/>
        <end position="161"/>
    </location>
</feature>
<evidence type="ECO:0000259" key="10">
    <source>
        <dbReference type="Pfam" id="PF13967"/>
    </source>
</evidence>
<dbReference type="InterPro" id="IPR027815">
    <property type="entry name" value="CSC1/OSCA1-like_cyt"/>
</dbReference>
<evidence type="ECO:0000259" key="11">
    <source>
        <dbReference type="Pfam" id="PF14703"/>
    </source>
</evidence>
<accession>A0A7S4PVD5</accession>
<dbReference type="Pfam" id="PF02714">
    <property type="entry name" value="RSN1_7TM"/>
    <property type="match status" value="1"/>
</dbReference>
<feature type="domain" description="CSC1/OSCA1-like cytosolic" evidence="11">
    <location>
        <begin position="332"/>
        <end position="498"/>
    </location>
</feature>
<dbReference type="Pfam" id="PF13967">
    <property type="entry name" value="RSN1_TM"/>
    <property type="match status" value="1"/>
</dbReference>
<dbReference type="GO" id="GO:0005886">
    <property type="term" value="C:plasma membrane"/>
    <property type="evidence" value="ECO:0007669"/>
    <property type="project" value="TreeGrafter"/>
</dbReference>
<evidence type="ECO:0000256" key="3">
    <source>
        <dbReference type="ARBA" id="ARBA00022448"/>
    </source>
</evidence>
<dbReference type="InterPro" id="IPR032880">
    <property type="entry name" value="CSC1/OSCA1-like_N"/>
</dbReference>
<feature type="transmembrane region" description="Helical" evidence="8">
    <location>
        <begin position="512"/>
        <end position="536"/>
    </location>
</feature>
<feature type="transmembrane region" description="Helical" evidence="8">
    <location>
        <begin position="226"/>
        <end position="245"/>
    </location>
</feature>
<dbReference type="InterPro" id="IPR003864">
    <property type="entry name" value="CSC1/OSCA1-like_7TM"/>
</dbReference>
<evidence type="ECO:0000256" key="2">
    <source>
        <dbReference type="ARBA" id="ARBA00007779"/>
    </source>
</evidence>